<accession>A0AC35TI01</accession>
<dbReference type="WBParaSite" id="RSKR_0000079300.1">
    <property type="protein sequence ID" value="RSKR_0000079300.1"/>
    <property type="gene ID" value="RSKR_0000079300"/>
</dbReference>
<name>A0AC35TI01_9BILA</name>
<dbReference type="Proteomes" id="UP000095286">
    <property type="component" value="Unplaced"/>
</dbReference>
<organism evidence="1 2">
    <name type="scientific">Rhabditophanes sp. KR3021</name>
    <dbReference type="NCBI Taxonomy" id="114890"/>
    <lineage>
        <taxon>Eukaryota</taxon>
        <taxon>Metazoa</taxon>
        <taxon>Ecdysozoa</taxon>
        <taxon>Nematoda</taxon>
        <taxon>Chromadorea</taxon>
        <taxon>Rhabditida</taxon>
        <taxon>Tylenchina</taxon>
        <taxon>Panagrolaimomorpha</taxon>
        <taxon>Strongyloidoidea</taxon>
        <taxon>Alloionematidae</taxon>
        <taxon>Rhabditophanes</taxon>
    </lineage>
</organism>
<evidence type="ECO:0000313" key="1">
    <source>
        <dbReference type="Proteomes" id="UP000095286"/>
    </source>
</evidence>
<sequence length="428" mass="47422">MDFKPFPNYANQPLPQNNIFMQTLIKEEDGSAGSQRVLISDNNSPITAPTSAASNNNGSVNRNILLEDSNSFSPIKNNFYNNSIMTTNSYYPHMLPKVEGCYENFNLTPSSSQFQSGLFIPTFNYSNPTNNSSPPAGLNPTDYDLHQQNFAAAILTDQSQNGAFFPHSAYQNYNGVGNNYSGGEYYPSLHDVSTLAAQTRLMNVSNNSSPNSSNASTSTNGSLCDTNSKGSNSSSTSGRNKIKTENRECVNCGVTNTPLWRRDGTGHYLCNACGLYHKMNGQNRPLVKPKKRQNTQKRTGIVCVNCNTHTTTLWRRNVSGEPVCNACGLYFKLHMISRPISMKKDGIQTRNRKITTKMGLKECNSSSESGILTSHKKDNCDPFSVHNNMALNTISMDTSGRVSTVYNINNPFNQNAWMMESYKNHQPY</sequence>
<evidence type="ECO:0000313" key="2">
    <source>
        <dbReference type="WBParaSite" id="RSKR_0000079300.1"/>
    </source>
</evidence>
<proteinExistence type="predicted"/>
<reference evidence="2" key="1">
    <citation type="submission" date="2016-11" db="UniProtKB">
        <authorList>
            <consortium name="WormBaseParasite"/>
        </authorList>
    </citation>
    <scope>IDENTIFICATION</scope>
    <source>
        <strain evidence="2">KR3021</strain>
    </source>
</reference>
<protein>
    <submittedName>
        <fullName evidence="2">GATA-type domain-containing protein</fullName>
    </submittedName>
</protein>